<dbReference type="STRING" id="310782.SAMN05216499_14117"/>
<sequence>MKLRTARWLLAPVRQLRTRRLIARHGPTLSYETAWALITLYSAPAETLLVRAWARENPGAAPGIHYDHWHALSQAEQQRRLRWLRRRGHSPIQLLQLDAGLIHSTGLHVLDWGRPPFPPDQQHATPHIGHEPANTLTDRSRTN</sequence>
<name>A0A1M7QRY6_9ACTN</name>
<protein>
    <submittedName>
        <fullName evidence="2">Uncharacterized protein</fullName>
    </submittedName>
</protein>
<feature type="region of interest" description="Disordered" evidence="1">
    <location>
        <begin position="114"/>
        <end position="143"/>
    </location>
</feature>
<dbReference type="Proteomes" id="UP000184111">
    <property type="component" value="Unassembled WGS sequence"/>
</dbReference>
<proteinExistence type="predicted"/>
<dbReference type="AlphaFoldDB" id="A0A1M7QRY6"/>
<evidence type="ECO:0000256" key="1">
    <source>
        <dbReference type="SAM" id="MobiDB-lite"/>
    </source>
</evidence>
<keyword evidence="3" id="KW-1185">Reference proteome</keyword>
<evidence type="ECO:0000313" key="2">
    <source>
        <dbReference type="EMBL" id="SHN34429.1"/>
    </source>
</evidence>
<reference evidence="2 3" key="1">
    <citation type="submission" date="2016-11" db="EMBL/GenBank/DDBJ databases">
        <authorList>
            <person name="Jaros S."/>
            <person name="Januszkiewicz K."/>
            <person name="Wedrychowicz H."/>
        </authorList>
    </citation>
    <scope>NUCLEOTIDE SEQUENCE [LARGE SCALE GENOMIC DNA]</scope>
    <source>
        <strain evidence="2 3">CGMCC 4.2025</strain>
    </source>
</reference>
<dbReference type="EMBL" id="FRBI01000041">
    <property type="protein sequence ID" value="SHN34429.1"/>
    <property type="molecule type" value="Genomic_DNA"/>
</dbReference>
<evidence type="ECO:0000313" key="3">
    <source>
        <dbReference type="Proteomes" id="UP000184111"/>
    </source>
</evidence>
<gene>
    <name evidence="2" type="ORF">SAMN05216499_14117</name>
</gene>
<accession>A0A1M7QRY6</accession>
<organism evidence="2 3">
    <name type="scientific">Actinacidiphila paucisporea</name>
    <dbReference type="NCBI Taxonomy" id="310782"/>
    <lineage>
        <taxon>Bacteria</taxon>
        <taxon>Bacillati</taxon>
        <taxon>Actinomycetota</taxon>
        <taxon>Actinomycetes</taxon>
        <taxon>Kitasatosporales</taxon>
        <taxon>Streptomycetaceae</taxon>
        <taxon>Actinacidiphila</taxon>
    </lineage>
</organism>